<reference evidence="4" key="1">
    <citation type="journal article" date="2020" name="Stud. Mycol.">
        <title>101 Dothideomycetes genomes: a test case for predicting lifestyles and emergence of pathogens.</title>
        <authorList>
            <person name="Haridas S."/>
            <person name="Albert R."/>
            <person name="Binder M."/>
            <person name="Bloem J."/>
            <person name="Labutti K."/>
            <person name="Salamov A."/>
            <person name="Andreopoulos B."/>
            <person name="Baker S."/>
            <person name="Barry K."/>
            <person name="Bills G."/>
            <person name="Bluhm B."/>
            <person name="Cannon C."/>
            <person name="Castanera R."/>
            <person name="Culley D."/>
            <person name="Daum C."/>
            <person name="Ezra D."/>
            <person name="Gonzalez J."/>
            <person name="Henrissat B."/>
            <person name="Kuo A."/>
            <person name="Liang C."/>
            <person name="Lipzen A."/>
            <person name="Lutzoni F."/>
            <person name="Magnuson J."/>
            <person name="Mondo S."/>
            <person name="Nolan M."/>
            <person name="Ohm R."/>
            <person name="Pangilinan J."/>
            <person name="Park H.-J."/>
            <person name="Ramirez L."/>
            <person name="Alfaro M."/>
            <person name="Sun H."/>
            <person name="Tritt A."/>
            <person name="Yoshinaga Y."/>
            <person name="Zwiers L.-H."/>
            <person name="Turgeon B."/>
            <person name="Goodwin S."/>
            <person name="Spatafora J."/>
            <person name="Crous P."/>
            <person name="Grigoriev I."/>
        </authorList>
    </citation>
    <scope>NUCLEOTIDE SEQUENCE</scope>
    <source>
        <strain evidence="4">CBS 125425</strain>
    </source>
</reference>
<evidence type="ECO:0008006" key="6">
    <source>
        <dbReference type="Google" id="ProtNLM"/>
    </source>
</evidence>
<dbReference type="AlphaFoldDB" id="A0A9P4QN10"/>
<dbReference type="PANTHER" id="PTHR24171">
    <property type="entry name" value="ANKYRIN REPEAT DOMAIN-CONTAINING PROTEIN 39-RELATED"/>
    <property type="match status" value="1"/>
</dbReference>
<dbReference type="PROSITE" id="PS50297">
    <property type="entry name" value="ANK_REP_REGION"/>
    <property type="match status" value="2"/>
</dbReference>
<dbReference type="EMBL" id="ML996313">
    <property type="protein sequence ID" value="KAF2727762.1"/>
    <property type="molecule type" value="Genomic_DNA"/>
</dbReference>
<evidence type="ECO:0000313" key="5">
    <source>
        <dbReference type="Proteomes" id="UP000799444"/>
    </source>
</evidence>
<dbReference type="GO" id="GO:0004842">
    <property type="term" value="F:ubiquitin-protein transferase activity"/>
    <property type="evidence" value="ECO:0007669"/>
    <property type="project" value="TreeGrafter"/>
</dbReference>
<feature type="repeat" description="ANK" evidence="3">
    <location>
        <begin position="821"/>
        <end position="853"/>
    </location>
</feature>
<accession>A0A9P4QN10</accession>
<proteinExistence type="predicted"/>
<evidence type="ECO:0000256" key="3">
    <source>
        <dbReference type="PROSITE-ProRule" id="PRU00023"/>
    </source>
</evidence>
<sequence length="883" mass="96341">MSGPLVAASSEGFQQSGQLDWVSLTKSTFSFGLDVLVRLSKAELDPLTIAVSTIIFNRFALNNISQQRIHDALSKLKSFSSYGKLIWFGFGVKSVVKDLAGSEQGMACVALCACMAVSYDSFYAAEVIRELCKLHDAPRGLIPSLQQWKTLVDICAGTLLHSEFPIRLEGMLRCVLPIAQTCLRKPTSQIALAKAIEALADVSTGKLESVTIAGGVDCIWLAAISEWLLSLDVEIRNSSGSTVYEGPRNDHNRNFTVTIIYISDNEHSPHISKCYIVPNGTMFWNTSSPEQHPFTGGRSEWGTILTDTFGPYFDALAAKDVYKQFAYFLFYNIQFAEACYQFGSESNTIYYHSARRTAFLRRIHFAHFAIRGQDLSSFASQALPELAAILNAVKIPGTESGSVTNLVDCIDDMTSRCECQRCGSRNLGPAPSDQPFCLWPYVLSVDPVANGIDILTAVMMLFSGLDNTGIMENGEYSALSQNGVCAYFKTFDDLDLLPEEALSVKVIPGYIDFEGTKYGKIRDLVHDATFSEINLGPRPTYELLVQEISQPGVIASAYRISSNFGHNTSLVGIAALANAVARSIRGPLQCAELCGRGSTYDHQQRIVFGPDSATSTSPFLRQWSLLSTRSSAKSDIELRIVQTVISRLYAELASRDDYHLRFLDICQACSSTVSNTRQIDKMSALPSPAKDAASQWSVEGTIRVSLPSDSGSWNDEIFRILFAPQVILRQGHSTIADGKTCTSSPIGTGIGYKRDRKPVLYRAAKLGYEGIVQLLLQGGAPVHDTTAKGATALHAAAEKDHSKIIRLLVERGASLGLKEGKGMTPLVKASQSGSVSAISTMIRYSVDLESRDSHGQSALVWAASRDHTTVVERLLKEKADVNA</sequence>
<name>A0A9P4QN10_9PLEO</name>
<feature type="non-terminal residue" evidence="4">
    <location>
        <position position="883"/>
    </location>
</feature>
<dbReference type="InterPro" id="IPR036770">
    <property type="entry name" value="Ankyrin_rpt-contain_sf"/>
</dbReference>
<gene>
    <name evidence="4" type="ORF">EJ04DRAFT_397883</name>
</gene>
<dbReference type="Pfam" id="PF12796">
    <property type="entry name" value="Ank_2"/>
    <property type="match status" value="1"/>
</dbReference>
<feature type="repeat" description="ANK" evidence="3">
    <location>
        <begin position="854"/>
        <end position="883"/>
    </location>
</feature>
<dbReference type="SUPFAM" id="SSF48403">
    <property type="entry name" value="Ankyrin repeat"/>
    <property type="match status" value="1"/>
</dbReference>
<keyword evidence="2 3" id="KW-0040">ANK repeat</keyword>
<evidence type="ECO:0000256" key="2">
    <source>
        <dbReference type="ARBA" id="ARBA00023043"/>
    </source>
</evidence>
<feature type="repeat" description="ANK" evidence="3">
    <location>
        <begin position="788"/>
        <end position="820"/>
    </location>
</feature>
<organism evidence="4 5">
    <name type="scientific">Polyplosphaeria fusca</name>
    <dbReference type="NCBI Taxonomy" id="682080"/>
    <lineage>
        <taxon>Eukaryota</taxon>
        <taxon>Fungi</taxon>
        <taxon>Dikarya</taxon>
        <taxon>Ascomycota</taxon>
        <taxon>Pezizomycotina</taxon>
        <taxon>Dothideomycetes</taxon>
        <taxon>Pleosporomycetidae</taxon>
        <taxon>Pleosporales</taxon>
        <taxon>Tetraplosphaeriaceae</taxon>
        <taxon>Polyplosphaeria</taxon>
    </lineage>
</organism>
<dbReference type="PROSITE" id="PS50088">
    <property type="entry name" value="ANK_REPEAT"/>
    <property type="match status" value="3"/>
</dbReference>
<dbReference type="PANTHER" id="PTHR24171:SF8">
    <property type="entry name" value="BRCA1-ASSOCIATED RING DOMAIN PROTEIN 1"/>
    <property type="match status" value="1"/>
</dbReference>
<dbReference type="InterPro" id="IPR002110">
    <property type="entry name" value="Ankyrin_rpt"/>
</dbReference>
<comment type="caution">
    <text evidence="4">The sequence shown here is derived from an EMBL/GenBank/DDBJ whole genome shotgun (WGS) entry which is preliminary data.</text>
</comment>
<dbReference type="OrthoDB" id="3790192at2759"/>
<evidence type="ECO:0000256" key="1">
    <source>
        <dbReference type="ARBA" id="ARBA00022737"/>
    </source>
</evidence>
<protein>
    <recommendedName>
        <fullName evidence="6">Ankyrin repeat protein</fullName>
    </recommendedName>
</protein>
<evidence type="ECO:0000313" key="4">
    <source>
        <dbReference type="EMBL" id="KAF2727762.1"/>
    </source>
</evidence>
<dbReference type="Proteomes" id="UP000799444">
    <property type="component" value="Unassembled WGS sequence"/>
</dbReference>
<dbReference type="SMART" id="SM00248">
    <property type="entry name" value="ANK"/>
    <property type="match status" value="4"/>
</dbReference>
<keyword evidence="1" id="KW-0677">Repeat</keyword>
<dbReference type="Pfam" id="PF13637">
    <property type="entry name" value="Ank_4"/>
    <property type="match status" value="1"/>
</dbReference>
<dbReference type="GO" id="GO:0085020">
    <property type="term" value="P:protein K6-linked ubiquitination"/>
    <property type="evidence" value="ECO:0007669"/>
    <property type="project" value="TreeGrafter"/>
</dbReference>
<keyword evidence="5" id="KW-1185">Reference proteome</keyword>
<dbReference type="Gene3D" id="1.25.40.20">
    <property type="entry name" value="Ankyrin repeat-containing domain"/>
    <property type="match status" value="1"/>
</dbReference>